<dbReference type="EMBL" id="KV587622">
    <property type="protein sequence ID" value="OPL32681.1"/>
    <property type="molecule type" value="Genomic_DNA"/>
</dbReference>
<dbReference type="Proteomes" id="UP000266721">
    <property type="component" value="Unassembled WGS sequence"/>
</dbReference>
<reference evidence="1 2" key="1">
    <citation type="journal article" date="2016" name="PLoS ONE">
        <title>A First Insight into the Genome of the Filter-Feeder Mussel Mytilus galloprovincialis.</title>
        <authorList>
            <person name="Murgarella M."/>
            <person name="Puiu D."/>
            <person name="Novoa B."/>
            <person name="Figueras A."/>
            <person name="Posada D."/>
            <person name="Canchaya C."/>
        </authorList>
    </citation>
    <scope>NUCLEOTIDE SEQUENCE [LARGE SCALE GENOMIC DNA]</scope>
    <source>
        <tissue evidence="1">Muscle</tissue>
    </source>
</reference>
<evidence type="ECO:0000313" key="1">
    <source>
        <dbReference type="EMBL" id="OPL32681.1"/>
    </source>
</evidence>
<gene>
    <name evidence="1" type="ORF">AM593_07851</name>
</gene>
<organism evidence="1 2">
    <name type="scientific">Mytilus galloprovincialis</name>
    <name type="common">Mediterranean mussel</name>
    <dbReference type="NCBI Taxonomy" id="29158"/>
    <lineage>
        <taxon>Eukaryota</taxon>
        <taxon>Metazoa</taxon>
        <taxon>Spiralia</taxon>
        <taxon>Lophotrochozoa</taxon>
        <taxon>Mollusca</taxon>
        <taxon>Bivalvia</taxon>
        <taxon>Autobranchia</taxon>
        <taxon>Pteriomorphia</taxon>
        <taxon>Mytilida</taxon>
        <taxon>Mytiloidea</taxon>
        <taxon>Mytilidae</taxon>
        <taxon>Mytilinae</taxon>
        <taxon>Mytilus</taxon>
    </lineage>
</organism>
<feature type="non-terminal residue" evidence="1">
    <location>
        <position position="183"/>
    </location>
</feature>
<proteinExistence type="predicted"/>
<accession>A0A3L5TRY2</accession>
<feature type="non-terminal residue" evidence="1">
    <location>
        <position position="1"/>
    </location>
</feature>
<dbReference type="PANTHER" id="PTHR16897">
    <property type="entry name" value="OS10G0105400 PROTEIN"/>
    <property type="match status" value="1"/>
</dbReference>
<sequence>MNDELEMLNGELYYSLLRVTNALNYTYMIRSNGVTVKQEPLIPGKVFDGDLIGYDLNFLNSKAMVTVNWDGFGLPVSTQTQVDVISGNPGLQINENNIEYQDKNQAVEFYEVALGTDRRFSKTRDNIVPFTNVGKDKKVTFYDLDLVPGTGMYYFTVKAYSASHSVAIVTSNGFHVGYDGGVN</sequence>
<evidence type="ECO:0000313" key="2">
    <source>
        <dbReference type="Proteomes" id="UP000266721"/>
    </source>
</evidence>
<dbReference type="AlphaFoldDB" id="A0A3L5TRY2"/>
<protein>
    <submittedName>
        <fullName evidence="1">Jagged 1-like</fullName>
    </submittedName>
</protein>
<dbReference type="PANTHER" id="PTHR16897:SF2">
    <property type="entry name" value="OS03G0226600 PROTEIN"/>
    <property type="match status" value="1"/>
</dbReference>
<keyword evidence="2" id="KW-1185">Reference proteome</keyword>
<comment type="caution">
    <text evidence="1">The sequence shown here is derived from an EMBL/GenBank/DDBJ whole genome shotgun (WGS) entry which is preliminary data.</text>
</comment>
<name>A0A3L5TRY2_MYTGA</name>